<keyword evidence="3" id="KW-0645">Protease</keyword>
<evidence type="ECO:0000256" key="1">
    <source>
        <dbReference type="SAM" id="MobiDB-lite"/>
    </source>
</evidence>
<dbReference type="GO" id="GO:0006508">
    <property type="term" value="P:proteolysis"/>
    <property type="evidence" value="ECO:0007669"/>
    <property type="project" value="UniProtKB-KW"/>
</dbReference>
<protein>
    <submittedName>
        <fullName evidence="3">Putative metalloprotease</fullName>
    </submittedName>
</protein>
<keyword evidence="3" id="KW-0482">Metalloprotease</keyword>
<sequence>MNPVAMAINMFMLSVTVSQFVLAPGFNLESRSEETKLNLAVQIVYDQKFENISKFRENGRYLHYFTTFLNIVELWFRDIKKLEIKLTLHAATEGPENDMDHEPDEDELSEETTTDQTYEETVESRKDESDEEDEEEEEEQGESEEIDKSTTPFKPCRNGSVTMKKFRYHVATQRNVYEGADVVFFVTGHCVLLQVGKNEEWKGLPASESLCTNSSVGVVHDDGKTFNGTRSAALQLALMLGARKDNETDCKNQSGYLLSNMTGGSRSELSNCSKKAISEFSKKKSNEKCLKGPGTPAKHNNNLLADTFYAVKGTDECQVYSSDSNNVTKCGISKVSDFKRQYQATCKVTCCNGTGETEQGSMTNSADGTQCEKEKTALALRKCCPKCSSIERSGCE</sequence>
<reference evidence="3" key="1">
    <citation type="submission" date="2012-12" db="EMBL/GenBank/DDBJ databases">
        <title>Identification and characterization of a phenylalanine ammonia-lyase gene family in Isatis indigotica Fort.</title>
        <authorList>
            <person name="Liu Q."/>
            <person name="Chen J."/>
            <person name="Zhou X."/>
            <person name="Di P."/>
            <person name="Xiao Y."/>
            <person name="Xuan H."/>
            <person name="Zhang L."/>
            <person name="Chen W."/>
        </authorList>
    </citation>
    <scope>NUCLEOTIDE SEQUENCE</scope>
    <source>
        <tissue evidence="3">Salivary gland</tissue>
    </source>
</reference>
<accession>A0A0K8RKY2</accession>
<feature type="chain" id="PRO_5005518520" evidence="2">
    <location>
        <begin position="19"/>
        <end position="396"/>
    </location>
</feature>
<feature type="signal peptide" evidence="2">
    <location>
        <begin position="1"/>
        <end position="18"/>
    </location>
</feature>
<keyword evidence="3" id="KW-0378">Hydrolase</keyword>
<evidence type="ECO:0000313" key="3">
    <source>
        <dbReference type="EMBL" id="JAA71194.1"/>
    </source>
</evidence>
<feature type="compositionally biased region" description="Acidic residues" evidence="1">
    <location>
        <begin position="129"/>
        <end position="145"/>
    </location>
</feature>
<evidence type="ECO:0000256" key="2">
    <source>
        <dbReference type="SAM" id="SignalP"/>
    </source>
</evidence>
<name>A0A0K8RKY2_IXORI</name>
<organism evidence="3">
    <name type="scientific">Ixodes ricinus</name>
    <name type="common">Common tick</name>
    <name type="synonym">Acarus ricinus</name>
    <dbReference type="NCBI Taxonomy" id="34613"/>
    <lineage>
        <taxon>Eukaryota</taxon>
        <taxon>Metazoa</taxon>
        <taxon>Ecdysozoa</taxon>
        <taxon>Arthropoda</taxon>
        <taxon>Chelicerata</taxon>
        <taxon>Arachnida</taxon>
        <taxon>Acari</taxon>
        <taxon>Parasitiformes</taxon>
        <taxon>Ixodida</taxon>
        <taxon>Ixodoidea</taxon>
        <taxon>Ixodidae</taxon>
        <taxon>Ixodinae</taxon>
        <taxon>Ixodes</taxon>
    </lineage>
</organism>
<dbReference type="GO" id="GO:0008237">
    <property type="term" value="F:metallopeptidase activity"/>
    <property type="evidence" value="ECO:0007669"/>
    <property type="project" value="UniProtKB-KW"/>
</dbReference>
<keyword evidence="2" id="KW-0732">Signal</keyword>
<proteinExistence type="evidence at transcript level"/>
<feature type="compositionally biased region" description="Acidic residues" evidence="1">
    <location>
        <begin position="95"/>
        <end position="121"/>
    </location>
</feature>
<dbReference type="InterPro" id="IPR024079">
    <property type="entry name" value="MetalloPept_cat_dom_sf"/>
</dbReference>
<dbReference type="EMBL" id="GADI01002614">
    <property type="protein sequence ID" value="JAA71194.1"/>
    <property type="molecule type" value="mRNA"/>
</dbReference>
<dbReference type="SUPFAM" id="SSF55486">
    <property type="entry name" value="Metalloproteases ('zincins'), catalytic domain"/>
    <property type="match status" value="1"/>
</dbReference>
<dbReference type="Gene3D" id="3.40.390.10">
    <property type="entry name" value="Collagenase (Catalytic Domain)"/>
    <property type="match status" value="1"/>
</dbReference>
<feature type="region of interest" description="Disordered" evidence="1">
    <location>
        <begin position="93"/>
        <end position="155"/>
    </location>
</feature>
<dbReference type="AlphaFoldDB" id="A0A0K8RKY2"/>